<sequence>MLSLAIRVGGHRVAALFAVACAALGGAALITGTGVLAESGLRSHVPTGRLAGADVVIAADQTYRPAEDLPIPLPERAAVPKSTVDRLAGLPGAVTVAGDVSFPAAIIGPGDRVVPMGDPRTAGHGWASVALLDGPRVEGTAPAGPGEVAVDAAAGVRPGERVRVVAAGETREYRVSAVVGAPGAGILFDDATAARLAGRDGAVDLIGMRAEPGRAASVAAAARERLAGSGLTVATGTGRGDLEAPGAAAARSLLLVLSGSLAGTTLLVVGFIMAGAMTVSVAGQRRDLALLRAVGATPGQIRRLAAGQATVATAAAVVPGAAFGYLLAERFRLLLVDQGMLPAELPLTRGPLPVVAAALLLVAVARVAARSAAWRTSRRPATEAVAESRSEPRGPSPVRTTAGLLLIAGATALSAVPLVMPTQVGAAATPLAGIVAAIGLGLAGPDLVRRAGAGLARRLPEHTPATTWLAVANTHGYALRIAGAVTTLAMAVLFTLTYALTQTTLMSAVSGEVRAGTRADATVTAPGLGGLPAGALDEIRAVPGVRAAAPVSATTVLWTTRMFGEDSVESTSALILTPAAKDVLDLGLRAGTLDALTGAAVALDAGAAADRGVDVGGSVRLILGDGSPATARVAAIYDRGLGFGPVVLSRDLTAGHTGSTLDQSILVRTDGTPPARSALAALVASRPGLDLDGDGDGGAPGGLGGTPAEVWVNLVVLGVLLGYLLLGIANKVVAATSVRATELAALRLIGATPRQLRSMMRREATLVVGFAVTVGVVLALVPLMLLGTAFLHRPWAAGPLWLLPACVLVVAAVAFLATDLPTRQALRTTPFQALTARG</sequence>
<feature type="transmembrane region" description="Helical" evidence="7">
    <location>
        <begin position="304"/>
        <end position="328"/>
    </location>
</feature>
<name>A0ABY5ZDL9_9ACTN</name>
<reference evidence="9" key="1">
    <citation type="submission" date="2021-04" db="EMBL/GenBank/DDBJ databases">
        <title>Biosynthetic gene clusters of Dactylosporangioum roseum.</title>
        <authorList>
            <person name="Hartkoorn R.C."/>
            <person name="Beaudoing E."/>
            <person name="Hot D."/>
            <person name="Moureu S."/>
        </authorList>
    </citation>
    <scope>NUCLEOTIDE SEQUENCE</scope>
    <source>
        <strain evidence="9">NRRL B-16295</strain>
    </source>
</reference>
<dbReference type="RefSeq" id="WP_260728250.1">
    <property type="nucleotide sequence ID" value="NZ_BAAABS010000041.1"/>
</dbReference>
<feature type="transmembrane region" description="Helical" evidence="7">
    <location>
        <begin position="798"/>
        <end position="817"/>
    </location>
</feature>
<feature type="transmembrane region" description="Helical" evidence="7">
    <location>
        <begin position="426"/>
        <end position="448"/>
    </location>
</feature>
<feature type="domain" description="ABC3 transporter permease C-terminal" evidence="8">
    <location>
        <begin position="261"/>
        <end position="379"/>
    </location>
</feature>
<evidence type="ECO:0000256" key="7">
    <source>
        <dbReference type="SAM" id="Phobius"/>
    </source>
</evidence>
<keyword evidence="4 7" id="KW-1133">Transmembrane helix</keyword>
<evidence type="ECO:0000256" key="5">
    <source>
        <dbReference type="ARBA" id="ARBA00023136"/>
    </source>
</evidence>
<feature type="transmembrane region" description="Helical" evidence="7">
    <location>
        <begin position="764"/>
        <end position="786"/>
    </location>
</feature>
<feature type="transmembrane region" description="Helical" evidence="7">
    <location>
        <begin position="477"/>
        <end position="500"/>
    </location>
</feature>
<feature type="transmembrane region" description="Helical" evidence="7">
    <location>
        <begin position="710"/>
        <end position="729"/>
    </location>
</feature>
<evidence type="ECO:0000259" key="8">
    <source>
        <dbReference type="Pfam" id="PF02687"/>
    </source>
</evidence>
<feature type="transmembrane region" description="Helical" evidence="7">
    <location>
        <begin position="261"/>
        <end position="283"/>
    </location>
</feature>
<dbReference type="InterPro" id="IPR003838">
    <property type="entry name" value="ABC3_permease_C"/>
</dbReference>
<proteinExistence type="predicted"/>
<feature type="domain" description="ABC3 transporter permease C-terminal" evidence="8">
    <location>
        <begin position="715"/>
        <end position="830"/>
    </location>
</feature>
<dbReference type="PANTHER" id="PTHR30287">
    <property type="entry name" value="MEMBRANE COMPONENT OF PREDICTED ABC SUPERFAMILY METABOLITE UPTAKE TRANSPORTER"/>
    <property type="match status" value="1"/>
</dbReference>
<feature type="region of interest" description="Disordered" evidence="6">
    <location>
        <begin position="378"/>
        <end position="397"/>
    </location>
</feature>
<dbReference type="PANTHER" id="PTHR30287:SF1">
    <property type="entry name" value="INNER MEMBRANE PROTEIN"/>
    <property type="match status" value="1"/>
</dbReference>
<evidence type="ECO:0000256" key="2">
    <source>
        <dbReference type="ARBA" id="ARBA00022475"/>
    </source>
</evidence>
<protein>
    <submittedName>
        <fullName evidence="9">FtsX-like permease family protein</fullName>
    </submittedName>
</protein>
<organism evidence="9 10">
    <name type="scientific">Dactylosporangium roseum</name>
    <dbReference type="NCBI Taxonomy" id="47989"/>
    <lineage>
        <taxon>Bacteria</taxon>
        <taxon>Bacillati</taxon>
        <taxon>Actinomycetota</taxon>
        <taxon>Actinomycetes</taxon>
        <taxon>Micromonosporales</taxon>
        <taxon>Micromonosporaceae</taxon>
        <taxon>Dactylosporangium</taxon>
    </lineage>
</organism>
<dbReference type="EMBL" id="CP073721">
    <property type="protein sequence ID" value="UWZ38862.1"/>
    <property type="molecule type" value="Genomic_DNA"/>
</dbReference>
<evidence type="ECO:0000256" key="4">
    <source>
        <dbReference type="ARBA" id="ARBA00022989"/>
    </source>
</evidence>
<dbReference type="Pfam" id="PF02687">
    <property type="entry name" value="FtsX"/>
    <property type="match status" value="2"/>
</dbReference>
<feature type="transmembrane region" description="Helical" evidence="7">
    <location>
        <begin position="402"/>
        <end position="420"/>
    </location>
</feature>
<dbReference type="InterPro" id="IPR038766">
    <property type="entry name" value="Membrane_comp_ABC_pdt"/>
</dbReference>
<keyword evidence="3 7" id="KW-0812">Transmembrane</keyword>
<keyword evidence="10" id="KW-1185">Reference proteome</keyword>
<keyword evidence="2" id="KW-1003">Cell membrane</keyword>
<feature type="transmembrane region" description="Helical" evidence="7">
    <location>
        <begin position="348"/>
        <end position="369"/>
    </location>
</feature>
<dbReference type="Proteomes" id="UP001058271">
    <property type="component" value="Chromosome"/>
</dbReference>
<evidence type="ECO:0000256" key="3">
    <source>
        <dbReference type="ARBA" id="ARBA00022692"/>
    </source>
</evidence>
<evidence type="ECO:0000313" key="10">
    <source>
        <dbReference type="Proteomes" id="UP001058271"/>
    </source>
</evidence>
<gene>
    <name evidence="9" type="ORF">Drose_11920</name>
</gene>
<evidence type="ECO:0000256" key="6">
    <source>
        <dbReference type="SAM" id="MobiDB-lite"/>
    </source>
</evidence>
<comment type="subcellular location">
    <subcellularLocation>
        <location evidence="1">Cell membrane</location>
        <topology evidence="1">Multi-pass membrane protein</topology>
    </subcellularLocation>
</comment>
<evidence type="ECO:0000256" key="1">
    <source>
        <dbReference type="ARBA" id="ARBA00004651"/>
    </source>
</evidence>
<keyword evidence="5 7" id="KW-0472">Membrane</keyword>
<accession>A0ABY5ZDL9</accession>
<evidence type="ECO:0000313" key="9">
    <source>
        <dbReference type="EMBL" id="UWZ38862.1"/>
    </source>
</evidence>